<dbReference type="PANTHER" id="PTHR32004:SF1">
    <property type="entry name" value="TRNA LIGASE"/>
    <property type="match status" value="1"/>
</dbReference>
<evidence type="ECO:0000259" key="8">
    <source>
        <dbReference type="Pfam" id="PF09511"/>
    </source>
</evidence>
<dbReference type="Proteomes" id="UP000788993">
    <property type="component" value="Unassembled WGS sequence"/>
</dbReference>
<sequence>MNSANGRKPPEQTASMQPFFFKVAQSSLAPLVIFSWGLSFPQRSAEGIPFSNATRLLSDSLKSISPFIASFLHKLLYISRKHLGSYGSYTVRHGGLSNYFLFFKLRSMDVIPATQDNTDLLTAMIAGSGAAVVQTVVTYPFEYVKTTSQIANSSLLKTPYQIPTNSVRSLFVGCNGLALGNALKASSRFLIFNSMTKFMGTDNSKANAPRVVVAGLMTGFLETLWVIPVENVKTRMIENAMEKQGYRLPLPSYAGTAGEDGVEKPRLTKRPLESKLFDPRQKYIDYYRANPSTTFFRAVKEIYETTGLSGFKRGSLITIFRQTMNSMVWFSTYNFLQQFIDPTRDSITDLELMGMGMASSCAVVAITQPIDVLKTRMQTKNYKPIYRDIMTLLVSELEELSRSTAKRGIVKKYTNIIDGTDVQISSWRFNEWDYSSKKVKLPIYARGLFTVGDRIVCRGYDKFYNVDELGSVSRKALQETTTGPYTLTVKANGCIVFISGLEDGTLVVCSKHSTGYRDDLTRNHALAAQASLKRQLEKNDIDSTELATTLHQLGITAVAEYCDDSFEEHILEYTQEKAGLYLHGLNYNTRSFKTCSMDVVTRFARAFGFKTIDYFEVPTFEETMKILEKTNESGLHNGEEIEGFVVRCQKDSSDFFFKYKFEEPYLLYRELREVTKQYLNKGLDNVSFKKHKLICMDYLKFVIPLFDADPSLKENYLKDKGIVKLRKLYMENKQKSGSEIIKEEQSMEKLEEELKCAGYGQDTCKYVLVTVATIGCGKTTTSMTLANLFPDLIGVVQSDDIPSPIKNKQVAKCLEVLVEKPIVILDRNNHKLIERQQTFEYFADLNKLIPTSKLKFICLNFLGNMSKTDPELWEITRARVLERGDNHQSIKVERDGAFKAEMIMKGFLGRFQPVEEDKFPDSRFDHIIDLKVDKNSSLENAKVIARRLAEIATDLNLQYPSDEQFLEAYQKALEFKPVVTKNFKTKKEKPQYFGIQVNDIDKLTQIQEIDFFEELQKANRVKKEFHITLIHVGSTKKNPPMKTIYQHYCELIKGMEKVNDHMELPYKADARLVRICWNSRVMCIEAEVKRIYGEEGERLDSLGIGNKYPHITVGTISEKVQSVESNKLLSDLHDFGDENINTLDLNIEFNQLPVFVHY</sequence>
<dbReference type="InterPro" id="IPR027417">
    <property type="entry name" value="P-loop_NTPase"/>
</dbReference>
<keyword evidence="10" id="KW-1185">Reference proteome</keyword>
<dbReference type="Gene3D" id="1.50.40.10">
    <property type="entry name" value="Mitochondrial carrier domain"/>
    <property type="match status" value="1"/>
</dbReference>
<comment type="caution">
    <text evidence="9">The sequence shown here is derived from an EMBL/GenBank/DDBJ whole genome shotgun (WGS) entry which is preliminary data.</text>
</comment>
<name>A0A9P8SXC1_9ASCO</name>
<evidence type="ECO:0000313" key="9">
    <source>
        <dbReference type="EMBL" id="KAH3658968.1"/>
    </source>
</evidence>
<dbReference type="InterPro" id="IPR023395">
    <property type="entry name" value="MCP_dom_sf"/>
</dbReference>
<keyword evidence="4 5" id="KW-0472">Membrane</keyword>
<evidence type="ECO:0000256" key="3">
    <source>
        <dbReference type="ARBA" id="ARBA00022989"/>
    </source>
</evidence>
<evidence type="ECO:0000256" key="5">
    <source>
        <dbReference type="PROSITE-ProRule" id="PRU00282"/>
    </source>
</evidence>
<accession>A0A9P8SXC1</accession>
<dbReference type="GO" id="GO:0003972">
    <property type="term" value="F:RNA ligase (ATP) activity"/>
    <property type="evidence" value="ECO:0007669"/>
    <property type="project" value="InterPro"/>
</dbReference>
<dbReference type="Gene3D" id="3.40.50.300">
    <property type="entry name" value="P-loop containing nucleotide triphosphate hydrolases"/>
    <property type="match status" value="1"/>
</dbReference>
<comment type="subcellular location">
    <subcellularLocation>
        <location evidence="1">Membrane</location>
        <topology evidence="1">Multi-pass membrane protein</topology>
    </subcellularLocation>
</comment>
<feature type="domain" description="tRNA ligase kinase" evidence="7">
    <location>
        <begin position="767"/>
        <end position="932"/>
    </location>
</feature>
<dbReference type="InterPro" id="IPR015965">
    <property type="entry name" value="tRNA_lig_PDEase"/>
</dbReference>
<reference evidence="9" key="1">
    <citation type="journal article" date="2021" name="Open Biol.">
        <title>Shared evolutionary footprints suggest mitochondrial oxidative damage underlies multiple complex I losses in fungi.</title>
        <authorList>
            <person name="Schikora-Tamarit M.A."/>
            <person name="Marcet-Houben M."/>
            <person name="Nosek J."/>
            <person name="Gabaldon T."/>
        </authorList>
    </citation>
    <scope>NUCLEOTIDE SEQUENCE</scope>
    <source>
        <strain evidence="9">NCAIM Y.01608</strain>
    </source>
</reference>
<reference evidence="9" key="2">
    <citation type="submission" date="2021-01" db="EMBL/GenBank/DDBJ databases">
        <authorList>
            <person name="Schikora-Tamarit M.A."/>
        </authorList>
    </citation>
    <scope>NUCLEOTIDE SEQUENCE</scope>
    <source>
        <strain evidence="9">NCAIM Y.01608</strain>
    </source>
</reference>
<dbReference type="AlphaFoldDB" id="A0A9P8SXC1"/>
<protein>
    <recommendedName>
        <fullName evidence="11">tRNA ligase</fullName>
    </recommendedName>
</protein>
<dbReference type="InterPro" id="IPR019039">
    <property type="entry name" value="T4-Rnl1-like_N"/>
</dbReference>
<proteinExistence type="predicted"/>
<evidence type="ECO:0008006" key="11">
    <source>
        <dbReference type="Google" id="ProtNLM"/>
    </source>
</evidence>
<dbReference type="PROSITE" id="PS50920">
    <property type="entry name" value="SOLCAR"/>
    <property type="match status" value="2"/>
</dbReference>
<dbReference type="GO" id="GO:0006388">
    <property type="term" value="P:tRNA splicing, via endonucleolytic cleavage and ligation"/>
    <property type="evidence" value="ECO:0007669"/>
    <property type="project" value="InterPro"/>
</dbReference>
<dbReference type="GO" id="GO:0005634">
    <property type="term" value="C:nucleus"/>
    <property type="evidence" value="ECO:0007669"/>
    <property type="project" value="TreeGrafter"/>
</dbReference>
<feature type="repeat" description="Solcar" evidence="5">
    <location>
        <begin position="206"/>
        <end position="339"/>
    </location>
</feature>
<gene>
    <name evidence="9" type="ORF">OGATHE_006694</name>
</gene>
<dbReference type="Pfam" id="PF08303">
    <property type="entry name" value="tRNA_lig_kinase"/>
    <property type="match status" value="1"/>
</dbReference>
<evidence type="ECO:0000256" key="1">
    <source>
        <dbReference type="ARBA" id="ARBA00004141"/>
    </source>
</evidence>
<dbReference type="PANTHER" id="PTHR32004">
    <property type="entry name" value="TRNA LIGASE"/>
    <property type="match status" value="1"/>
</dbReference>
<dbReference type="EMBL" id="JAEUBD010001571">
    <property type="protein sequence ID" value="KAH3658968.1"/>
    <property type="molecule type" value="Genomic_DNA"/>
</dbReference>
<feature type="domain" description="T4 RNA ligase 1-like N-terminal" evidence="8">
    <location>
        <begin position="444"/>
        <end position="666"/>
    </location>
</feature>
<dbReference type="InterPro" id="IPR015966">
    <property type="entry name" value="tRNA_lig_kin_fungi"/>
</dbReference>
<evidence type="ECO:0000259" key="7">
    <source>
        <dbReference type="Pfam" id="PF08303"/>
    </source>
</evidence>
<feature type="repeat" description="Solcar" evidence="5">
    <location>
        <begin position="118"/>
        <end position="198"/>
    </location>
</feature>
<dbReference type="InterPro" id="IPR018108">
    <property type="entry name" value="MCP_transmembrane"/>
</dbReference>
<evidence type="ECO:0000313" key="10">
    <source>
        <dbReference type="Proteomes" id="UP000788993"/>
    </source>
</evidence>
<dbReference type="Pfam" id="PF09511">
    <property type="entry name" value="RNA_lig_T4_1"/>
    <property type="match status" value="1"/>
</dbReference>
<dbReference type="Pfam" id="PF08302">
    <property type="entry name" value="tRNA_lig_CPD"/>
    <property type="match status" value="1"/>
</dbReference>
<dbReference type="GO" id="GO:0016020">
    <property type="term" value="C:membrane"/>
    <property type="evidence" value="ECO:0007669"/>
    <property type="project" value="UniProtKB-SubCell"/>
</dbReference>
<evidence type="ECO:0000256" key="2">
    <source>
        <dbReference type="ARBA" id="ARBA00022692"/>
    </source>
</evidence>
<keyword evidence="3" id="KW-1133">Transmembrane helix</keyword>
<evidence type="ECO:0000256" key="4">
    <source>
        <dbReference type="ARBA" id="ARBA00023136"/>
    </source>
</evidence>
<keyword evidence="2 5" id="KW-0812">Transmembrane</keyword>
<dbReference type="Pfam" id="PF00153">
    <property type="entry name" value="Mito_carr"/>
    <property type="match status" value="2"/>
</dbReference>
<feature type="domain" description="tRNA ligase phosphodiesterase" evidence="6">
    <location>
        <begin position="936"/>
        <end position="1143"/>
    </location>
</feature>
<dbReference type="GO" id="GO:0005524">
    <property type="term" value="F:ATP binding"/>
    <property type="evidence" value="ECO:0007669"/>
    <property type="project" value="InterPro"/>
</dbReference>
<evidence type="ECO:0000259" key="6">
    <source>
        <dbReference type="Pfam" id="PF08302"/>
    </source>
</evidence>
<organism evidence="9 10">
    <name type="scientific">Ogataea polymorpha</name>
    <dbReference type="NCBI Taxonomy" id="460523"/>
    <lineage>
        <taxon>Eukaryota</taxon>
        <taxon>Fungi</taxon>
        <taxon>Dikarya</taxon>
        <taxon>Ascomycota</taxon>
        <taxon>Saccharomycotina</taxon>
        <taxon>Pichiomycetes</taxon>
        <taxon>Pichiales</taxon>
        <taxon>Pichiaceae</taxon>
        <taxon>Ogataea</taxon>
    </lineage>
</organism>
<dbReference type="SUPFAM" id="SSF103506">
    <property type="entry name" value="Mitochondrial carrier"/>
    <property type="match status" value="1"/>
</dbReference>